<dbReference type="SMART" id="SM00532">
    <property type="entry name" value="LIGANc"/>
    <property type="match status" value="1"/>
</dbReference>
<comment type="catalytic activity">
    <reaction evidence="13 15">
        <text>NAD(+) + (deoxyribonucleotide)n-3'-hydroxyl + 5'-phospho-(deoxyribonucleotide)m = (deoxyribonucleotide)n+m + AMP + beta-nicotinamide D-nucleotide.</text>
        <dbReference type="EC" id="6.5.1.2"/>
    </reaction>
</comment>
<evidence type="ECO:0000256" key="4">
    <source>
        <dbReference type="ARBA" id="ARBA00022598"/>
    </source>
</evidence>
<evidence type="ECO:0000256" key="1">
    <source>
        <dbReference type="ARBA" id="ARBA00004067"/>
    </source>
</evidence>
<keyword evidence="4 15" id="KW-0436">Ligase</keyword>
<evidence type="ECO:0000256" key="2">
    <source>
        <dbReference type="ARBA" id="ARBA00012722"/>
    </source>
</evidence>
<dbReference type="EC" id="6.5.1.2" evidence="2 15"/>
<keyword evidence="5 15" id="KW-0235">DNA replication</keyword>
<dbReference type="GO" id="GO:0006260">
    <property type="term" value="P:DNA replication"/>
    <property type="evidence" value="ECO:0007669"/>
    <property type="project" value="UniProtKB-KW"/>
</dbReference>
<evidence type="ECO:0000256" key="11">
    <source>
        <dbReference type="ARBA" id="ARBA00023204"/>
    </source>
</evidence>
<comment type="cofactor">
    <cofactor evidence="15">
        <name>Mg(2+)</name>
        <dbReference type="ChEBI" id="CHEBI:18420"/>
    </cofactor>
    <cofactor evidence="15">
        <name>Mn(2+)</name>
        <dbReference type="ChEBI" id="CHEBI:29035"/>
    </cofactor>
</comment>
<feature type="binding site" evidence="15">
    <location>
        <position position="131"/>
    </location>
    <ligand>
        <name>NAD(+)</name>
        <dbReference type="ChEBI" id="CHEBI:57540"/>
    </ligand>
</feature>
<dbReference type="PIRSF" id="PIRSF001604">
    <property type="entry name" value="LigA"/>
    <property type="match status" value="1"/>
</dbReference>
<dbReference type="InterPro" id="IPR001679">
    <property type="entry name" value="DNA_ligase"/>
</dbReference>
<evidence type="ECO:0000259" key="16">
    <source>
        <dbReference type="PROSITE" id="PS50172"/>
    </source>
</evidence>
<dbReference type="InterPro" id="IPR013839">
    <property type="entry name" value="DNAligase_adenylation"/>
</dbReference>
<evidence type="ECO:0000313" key="18">
    <source>
        <dbReference type="Proteomes" id="UP000063781"/>
    </source>
</evidence>
<feature type="binding site" evidence="15">
    <location>
        <position position="305"/>
    </location>
    <ligand>
        <name>NAD(+)</name>
        <dbReference type="ChEBI" id="CHEBI:57540"/>
    </ligand>
</feature>
<evidence type="ECO:0000256" key="6">
    <source>
        <dbReference type="ARBA" id="ARBA00022723"/>
    </source>
</evidence>
<keyword evidence="7 15" id="KW-0227">DNA damage</keyword>
<keyword evidence="10 15" id="KW-0520">NAD</keyword>
<evidence type="ECO:0000256" key="15">
    <source>
        <dbReference type="HAMAP-Rule" id="MF_01588"/>
    </source>
</evidence>
<dbReference type="Pfam" id="PF12826">
    <property type="entry name" value="HHH_2"/>
    <property type="match status" value="1"/>
</dbReference>
<keyword evidence="9 15" id="KW-0460">Magnesium</keyword>
<evidence type="ECO:0000256" key="5">
    <source>
        <dbReference type="ARBA" id="ARBA00022705"/>
    </source>
</evidence>
<dbReference type="FunFam" id="1.10.150.20:FF:000007">
    <property type="entry name" value="DNA ligase"/>
    <property type="match status" value="1"/>
</dbReference>
<dbReference type="Gene3D" id="6.20.10.30">
    <property type="match status" value="1"/>
</dbReference>
<dbReference type="Gene3D" id="1.10.150.20">
    <property type="entry name" value="5' to 3' exonuclease, C-terminal subdomain"/>
    <property type="match status" value="2"/>
</dbReference>
<dbReference type="SUPFAM" id="SSF50249">
    <property type="entry name" value="Nucleic acid-binding proteins"/>
    <property type="match status" value="1"/>
</dbReference>
<evidence type="ECO:0000256" key="3">
    <source>
        <dbReference type="ARBA" id="ARBA00013308"/>
    </source>
</evidence>
<evidence type="ECO:0000256" key="14">
    <source>
        <dbReference type="ARBA" id="ARBA00060881"/>
    </source>
</evidence>
<dbReference type="PANTHER" id="PTHR23389:SF9">
    <property type="entry name" value="DNA LIGASE"/>
    <property type="match status" value="1"/>
</dbReference>
<dbReference type="STRING" id="1514105.AOC36_01120"/>
<protein>
    <recommendedName>
        <fullName evidence="3 15">DNA ligase</fullName>
        <ecNumber evidence="2 15">6.5.1.2</ecNumber>
    </recommendedName>
    <alternativeName>
        <fullName evidence="15">Polydeoxyribonucleotide synthase [NAD(+)]</fullName>
    </alternativeName>
</protein>
<evidence type="ECO:0000256" key="9">
    <source>
        <dbReference type="ARBA" id="ARBA00022842"/>
    </source>
</evidence>
<reference evidence="17 18" key="1">
    <citation type="submission" date="2015-10" db="EMBL/GenBank/DDBJ databases">
        <title>Erysipelothrix larvae sp. LV19 isolated from the larval gut of the rhinoceros beetle, Trypoxylus dichotomus.</title>
        <authorList>
            <person name="Lim S."/>
            <person name="Kim B.-C."/>
        </authorList>
    </citation>
    <scope>NUCLEOTIDE SEQUENCE [LARGE SCALE GENOMIC DNA]</scope>
    <source>
        <strain evidence="17 18">LV19</strain>
    </source>
</reference>
<dbReference type="Pfam" id="PF00533">
    <property type="entry name" value="BRCT"/>
    <property type="match status" value="1"/>
</dbReference>
<dbReference type="InterPro" id="IPR001357">
    <property type="entry name" value="BRCT_dom"/>
</dbReference>
<dbReference type="CDD" id="cd00114">
    <property type="entry name" value="LIGANc"/>
    <property type="match status" value="1"/>
</dbReference>
<dbReference type="GO" id="GO:0003911">
    <property type="term" value="F:DNA ligase (NAD+) activity"/>
    <property type="evidence" value="ECO:0007669"/>
    <property type="project" value="UniProtKB-UniRule"/>
</dbReference>
<dbReference type="EMBL" id="CP013213">
    <property type="protein sequence ID" value="AMC92643.1"/>
    <property type="molecule type" value="Genomic_DNA"/>
</dbReference>
<dbReference type="SUPFAM" id="SSF56091">
    <property type="entry name" value="DNA ligase/mRNA capping enzyme, catalytic domain"/>
    <property type="match status" value="1"/>
</dbReference>
<dbReference type="AlphaFoldDB" id="A0A109UGJ4"/>
<dbReference type="PROSITE" id="PS50172">
    <property type="entry name" value="BRCT"/>
    <property type="match status" value="1"/>
</dbReference>
<dbReference type="PANTHER" id="PTHR23389">
    <property type="entry name" value="CHROMOSOME TRANSMISSION FIDELITY FACTOR 18"/>
    <property type="match status" value="1"/>
</dbReference>
<evidence type="ECO:0000313" key="17">
    <source>
        <dbReference type="EMBL" id="AMC92643.1"/>
    </source>
</evidence>
<dbReference type="InterPro" id="IPR010994">
    <property type="entry name" value="RuvA_2-like"/>
</dbReference>
<dbReference type="KEGG" id="erl:AOC36_01120"/>
<dbReference type="InterPro" id="IPR012340">
    <property type="entry name" value="NA-bd_OB-fold"/>
</dbReference>
<feature type="binding site" evidence="15">
    <location>
        <position position="281"/>
    </location>
    <ligand>
        <name>NAD(+)</name>
        <dbReference type="ChEBI" id="CHEBI:57540"/>
    </ligand>
</feature>
<dbReference type="GO" id="GO:0006281">
    <property type="term" value="P:DNA repair"/>
    <property type="evidence" value="ECO:0007669"/>
    <property type="project" value="UniProtKB-KW"/>
</dbReference>
<keyword evidence="11 15" id="KW-0234">DNA repair</keyword>
<feature type="binding site" evidence="15">
    <location>
        <begin position="79"/>
        <end position="80"/>
    </location>
    <ligand>
        <name>NAD(+)</name>
        <dbReference type="ChEBI" id="CHEBI:57540"/>
    </ligand>
</feature>
<dbReference type="SMART" id="SM00278">
    <property type="entry name" value="HhH1"/>
    <property type="match status" value="3"/>
</dbReference>
<dbReference type="InterPro" id="IPR004150">
    <property type="entry name" value="NAD_DNA_ligase_OB"/>
</dbReference>
<dbReference type="GO" id="GO:0046872">
    <property type="term" value="F:metal ion binding"/>
    <property type="evidence" value="ECO:0007669"/>
    <property type="project" value="UniProtKB-KW"/>
</dbReference>
<dbReference type="HAMAP" id="MF_01588">
    <property type="entry name" value="DNA_ligase_A"/>
    <property type="match status" value="1"/>
</dbReference>
<dbReference type="InterPro" id="IPR036420">
    <property type="entry name" value="BRCT_dom_sf"/>
</dbReference>
<feature type="binding site" evidence="15">
    <location>
        <begin position="30"/>
        <end position="34"/>
    </location>
    <ligand>
        <name>NAD(+)</name>
        <dbReference type="ChEBI" id="CHEBI:57540"/>
    </ligand>
</feature>
<dbReference type="GO" id="GO:0005829">
    <property type="term" value="C:cytosol"/>
    <property type="evidence" value="ECO:0007669"/>
    <property type="project" value="TreeGrafter"/>
</dbReference>
<comment type="function">
    <text evidence="1 15">DNA ligase that catalyzes the formation of phosphodiester linkages between 5'-phosphoryl and 3'-hydroxyl groups in double-stranded DNA using NAD as a coenzyme and as the energy source for the reaction. It is essential for DNA replication and repair of damaged DNA.</text>
</comment>
<keyword evidence="17" id="KW-0223">Dioxygenase</keyword>
<dbReference type="FunFam" id="3.30.470.30:FF:000001">
    <property type="entry name" value="DNA ligase"/>
    <property type="match status" value="1"/>
</dbReference>
<keyword evidence="6 15" id="KW-0479">Metal-binding</keyword>
<feature type="binding site" evidence="15">
    <location>
        <position position="165"/>
    </location>
    <ligand>
        <name>NAD(+)</name>
        <dbReference type="ChEBI" id="CHEBI:57540"/>
    </ligand>
</feature>
<evidence type="ECO:0000256" key="8">
    <source>
        <dbReference type="ARBA" id="ARBA00022833"/>
    </source>
</evidence>
<feature type="active site" description="N6-AMP-lysine intermediate" evidence="15">
    <location>
        <position position="110"/>
    </location>
</feature>
<feature type="binding site" evidence="15">
    <location>
        <position position="402"/>
    </location>
    <ligand>
        <name>Zn(2+)</name>
        <dbReference type="ChEBI" id="CHEBI:29105"/>
    </ligand>
</feature>
<feature type="domain" description="BRCT" evidence="16">
    <location>
        <begin position="581"/>
        <end position="659"/>
    </location>
</feature>
<keyword evidence="18" id="KW-1185">Reference proteome</keyword>
<dbReference type="Gene3D" id="3.40.50.10190">
    <property type="entry name" value="BRCT domain"/>
    <property type="match status" value="1"/>
</dbReference>
<evidence type="ECO:0000256" key="12">
    <source>
        <dbReference type="ARBA" id="ARBA00023211"/>
    </source>
</evidence>
<feature type="binding site" evidence="15">
    <location>
        <position position="422"/>
    </location>
    <ligand>
        <name>Zn(2+)</name>
        <dbReference type="ChEBI" id="CHEBI:29105"/>
    </ligand>
</feature>
<dbReference type="SMART" id="SM00292">
    <property type="entry name" value="BRCT"/>
    <property type="match status" value="1"/>
</dbReference>
<evidence type="ECO:0000256" key="7">
    <source>
        <dbReference type="ARBA" id="ARBA00022763"/>
    </source>
</evidence>
<dbReference type="FunFam" id="2.40.50.140:FF:000012">
    <property type="entry name" value="DNA ligase"/>
    <property type="match status" value="1"/>
</dbReference>
<keyword evidence="17" id="KW-0560">Oxidoreductase</keyword>
<dbReference type="Gene3D" id="2.40.50.140">
    <property type="entry name" value="Nucleic acid-binding proteins"/>
    <property type="match status" value="1"/>
</dbReference>
<evidence type="ECO:0000256" key="10">
    <source>
        <dbReference type="ARBA" id="ARBA00023027"/>
    </source>
</evidence>
<dbReference type="Pfam" id="PF03119">
    <property type="entry name" value="DNA_ligase_ZBD"/>
    <property type="match status" value="1"/>
</dbReference>
<accession>A0A109UGJ4</accession>
<dbReference type="Proteomes" id="UP000063781">
    <property type="component" value="Chromosome"/>
</dbReference>
<dbReference type="RefSeq" id="WP_067630222.1">
    <property type="nucleotide sequence ID" value="NZ_CP013213.1"/>
</dbReference>
<dbReference type="GO" id="GO:0051213">
    <property type="term" value="F:dioxygenase activity"/>
    <property type="evidence" value="ECO:0007669"/>
    <property type="project" value="UniProtKB-KW"/>
</dbReference>
<dbReference type="NCBIfam" id="NF005932">
    <property type="entry name" value="PRK07956.1"/>
    <property type="match status" value="1"/>
</dbReference>
<dbReference type="GO" id="GO:0003677">
    <property type="term" value="F:DNA binding"/>
    <property type="evidence" value="ECO:0007669"/>
    <property type="project" value="InterPro"/>
</dbReference>
<dbReference type="OrthoDB" id="9759736at2"/>
<proteinExistence type="inferred from homology"/>
<dbReference type="InterPro" id="IPR004149">
    <property type="entry name" value="Znf_DNAligase_C4"/>
</dbReference>
<dbReference type="SUPFAM" id="SSF47781">
    <property type="entry name" value="RuvA domain 2-like"/>
    <property type="match status" value="1"/>
</dbReference>
<keyword evidence="12 15" id="KW-0464">Manganese</keyword>
<keyword evidence="8 15" id="KW-0862">Zinc</keyword>
<dbReference type="SUPFAM" id="SSF52113">
    <property type="entry name" value="BRCT domain"/>
    <property type="match status" value="1"/>
</dbReference>
<evidence type="ECO:0000256" key="13">
    <source>
        <dbReference type="ARBA" id="ARBA00034005"/>
    </source>
</evidence>
<dbReference type="InterPro" id="IPR013840">
    <property type="entry name" value="DNAligase_N"/>
</dbReference>
<dbReference type="Gene3D" id="1.10.287.610">
    <property type="entry name" value="Helix hairpin bin"/>
    <property type="match status" value="1"/>
</dbReference>
<dbReference type="Pfam" id="PF01653">
    <property type="entry name" value="DNA_ligase_aden"/>
    <property type="match status" value="1"/>
</dbReference>
<dbReference type="NCBIfam" id="TIGR00575">
    <property type="entry name" value="dnlj"/>
    <property type="match status" value="1"/>
</dbReference>
<organism evidence="17 18">
    <name type="scientific">Erysipelothrix larvae</name>
    <dbReference type="NCBI Taxonomy" id="1514105"/>
    <lineage>
        <taxon>Bacteria</taxon>
        <taxon>Bacillati</taxon>
        <taxon>Bacillota</taxon>
        <taxon>Erysipelotrichia</taxon>
        <taxon>Erysipelotrichales</taxon>
        <taxon>Erysipelotrichaceae</taxon>
        <taxon>Erysipelothrix</taxon>
    </lineage>
</organism>
<dbReference type="InterPro" id="IPR003583">
    <property type="entry name" value="Hlx-hairpin-Hlx_DNA-bd_motif"/>
</dbReference>
<feature type="binding site" evidence="15">
    <location>
        <position position="399"/>
    </location>
    <ligand>
        <name>Zn(2+)</name>
        <dbReference type="ChEBI" id="CHEBI:29105"/>
    </ligand>
</feature>
<sequence>MSLDRLQELRQLLQRYNTEYHVLDAPTISDVAYDALYQELLELEAQYPEYYDQNSITQKVGGVVLDRFHKVTHKHAMYSLGNAFNEEDLRAFDRRIRNQFPQVSYVVELKIDGLAMSLDYDEGQYVQAVTRGDGSVGEDVTSNVRVINSVPLSLNQTETLTLRGEVFMPIASFTRVNERRQEAHEQVFANPRNAASGTIRQLDSKVVAGRGLDAFWYTLVDAQNFGVTSQYEALKTLKSLGFKVNPEIRVCDTMDDVIARIHEIETFRYDLDYEIDGVVIKVNEFDIQEALGFTVRIPRFAIAYKFKAQEVESVVEDIFITVGRTGKMTPNARLKPVEISGSVVQYATLHNQDYITRKDIRVHDTVLVRKAGEIIPEIVQVDITKRTEACVSYDFPKVCPVCGGNAMRFGDEADTYCVNADCPAQIVQSLSHFASRDAMNIDTLGERRVEQLHSAGLINTIPEIYTLYEKVDRLIILDKMGKKSATKLLSAIEDSKSNSLEKLIFGLGIRHVGEKTAHVLAMYAKTMDTLMQARFEDLMELNDIGDVIAQSVVSFFEDDHNHLLIQALKDAGLNMEYQDKTTSNKFAGLKFVLTGTMAQYDRKQAQALIESMGGSVSGSVSSKTDVVVYGESAGSKLVKAQSLNVETWDEARFIQEVTS</sequence>
<feature type="binding site" evidence="15">
    <location>
        <position position="417"/>
    </location>
    <ligand>
        <name>Zn(2+)</name>
        <dbReference type="ChEBI" id="CHEBI:29105"/>
    </ligand>
</feature>
<name>A0A109UGJ4_9FIRM</name>
<feature type="binding site" evidence="15">
    <location>
        <position position="108"/>
    </location>
    <ligand>
        <name>NAD(+)</name>
        <dbReference type="ChEBI" id="CHEBI:57540"/>
    </ligand>
</feature>
<dbReference type="Gene3D" id="3.30.470.30">
    <property type="entry name" value="DNA ligase/mRNA capping enzyme"/>
    <property type="match status" value="1"/>
</dbReference>
<dbReference type="Pfam" id="PF14520">
    <property type="entry name" value="HHH_5"/>
    <property type="match status" value="1"/>
</dbReference>
<dbReference type="FunFam" id="1.10.150.20:FF:000006">
    <property type="entry name" value="DNA ligase"/>
    <property type="match status" value="1"/>
</dbReference>
<dbReference type="CDD" id="cd17748">
    <property type="entry name" value="BRCT_DNA_ligase_like"/>
    <property type="match status" value="1"/>
</dbReference>
<gene>
    <name evidence="15 17" type="primary">ligA</name>
    <name evidence="17" type="ORF">AOC36_01120</name>
</gene>
<comment type="similarity">
    <text evidence="14 15">Belongs to the NAD-dependent DNA ligase family. LigA subfamily.</text>
</comment>
<dbReference type="Pfam" id="PF03120">
    <property type="entry name" value="OB_DNA_ligase"/>
    <property type="match status" value="1"/>
</dbReference>
<dbReference type="InterPro" id="IPR041663">
    <property type="entry name" value="DisA/LigA_HHH"/>
</dbReference>